<name>A0A3P4ANU9_THETH</name>
<gene>
    <name evidence="1" type="ORF">TTHN1_00031</name>
</gene>
<dbReference type="RefSeq" id="WP_124104094.1">
    <property type="nucleotide sequence ID" value="NZ_LR027517.1"/>
</dbReference>
<dbReference type="AlphaFoldDB" id="A0A3P4ANU9"/>
<dbReference type="EMBL" id="LR027517">
    <property type="protein sequence ID" value="VCU52286.1"/>
    <property type="molecule type" value="Genomic_DNA"/>
</dbReference>
<accession>A0A3P4ANU9</accession>
<evidence type="ECO:0000313" key="2">
    <source>
        <dbReference type="Proteomes" id="UP000279841"/>
    </source>
</evidence>
<evidence type="ECO:0000313" key="1">
    <source>
        <dbReference type="EMBL" id="VCU52286.1"/>
    </source>
</evidence>
<proteinExistence type="predicted"/>
<sequence length="571" mass="64264">MDHLDDLVDLYEYRVEDLLQGRTPKGGKQALLRLRQLLIQSRLPGPLAKRFRQADARFRAQRRAPAPEAQAPVELPAIAVPEEPEPPPPEASPLAALALKVWRLQVERDVKARLEALLAGRREELRLIHAFLDNFALYRETPGFKRDFNLSRFVPTRPIPSLSDTLVDLDDPKVAQALVVDFLETARELPKLLPLPPEETRTYVRRFLNRLLEWEGAYNLPPKPDLLALRRALEEARRLGAGEKEVAQLEERLRKAAQEARRRDLLLEEEKGRFRVALEKVLALLSLLPTPQGETPWPRVPEPGQKEEGLLTLRLAPGPVVLGPLTLTLSHAGGTWHLGLEGEDHPLEDTLVLPWEDLAVWAVRENDLLHLRLEARSGLRLYELLAEGRLLAHLLHPGKDYAYLRLLRGLSARLKGEFQPQAFGPALAEKYRKAPEEALQDFARKGLDLTLKRLGQADPLPLLQEVGKALGLEAEAQTLGQGLREYLGRRPPTRETLGGEVHFLALTPEPQALKVDQHALSVRLKEDAVYLGQAGEVPRRLKDLLVYRLGGKALILAREGHRLAYTLLPLP</sequence>
<dbReference type="Proteomes" id="UP000279841">
    <property type="component" value="Chromosome"/>
</dbReference>
<protein>
    <submittedName>
        <fullName evidence="1">Uncharacterized protein</fullName>
    </submittedName>
</protein>
<reference evidence="1 2" key="1">
    <citation type="submission" date="2018-10" db="EMBL/GenBank/DDBJ databases">
        <authorList>
            <person name="Peiro R."/>
            <person name="Begona"/>
            <person name="Cbmso G."/>
            <person name="Lopez M."/>
            <person name="Gonzalez S."/>
            <person name="Sacristan E."/>
            <person name="Castillo E."/>
        </authorList>
    </citation>
    <scope>NUCLEOTIDE SEQUENCE [LARGE SCALE GENOMIC DNA]</scope>
    <source>
        <strain evidence="1">TTHNAR1</strain>
    </source>
</reference>
<organism evidence="1 2">
    <name type="scientific">Thermus thermophilus</name>
    <dbReference type="NCBI Taxonomy" id="274"/>
    <lineage>
        <taxon>Bacteria</taxon>
        <taxon>Thermotogati</taxon>
        <taxon>Deinococcota</taxon>
        <taxon>Deinococci</taxon>
        <taxon>Thermales</taxon>
        <taxon>Thermaceae</taxon>
        <taxon>Thermus</taxon>
    </lineage>
</organism>